<evidence type="ECO:0000313" key="2">
    <source>
        <dbReference type="Proteomes" id="UP000028582"/>
    </source>
</evidence>
<name>A0A080YWM3_PHYNI</name>
<gene>
    <name evidence="1" type="ORF">F444_22831</name>
</gene>
<proteinExistence type="predicted"/>
<dbReference type="Proteomes" id="UP000028582">
    <property type="component" value="Unassembled WGS sequence"/>
</dbReference>
<dbReference type="EMBL" id="ANJA01004780">
    <property type="protein sequence ID" value="ETO58784.1"/>
    <property type="molecule type" value="Genomic_DNA"/>
</dbReference>
<dbReference type="OrthoDB" id="123957at2759"/>
<sequence>MSPAEGVCDFEFSLISAVQSQFTNAEVVECFFTFKQAISRRMKKERLTEDEILIAMEPGVHDILTVTDSDLVDPKGTGWVKQEIKRKCADKGCVYSAQEWRRFWLYFRKTWLERYFITEWDVFGIANSVVARTNNPLERFNREMDAAFKPHPNMRQFVSTIGRMSSAYAKKQASTTRGLRRKKQLLPRIALPPVPDLTEFEVPPDVIDDNLGLGGNTSSDEEPMGDATAEDLIGAVAASKDSEQRITEAANVYDNSLDWEEIRRLARRAAQKMTNGTLLQNNDELKLHDCTFELVASCIR</sequence>
<evidence type="ECO:0000313" key="1">
    <source>
        <dbReference type="EMBL" id="ETO58784.1"/>
    </source>
</evidence>
<dbReference type="AlphaFoldDB" id="A0A080YWM3"/>
<organism evidence="1 2">
    <name type="scientific">Phytophthora nicotianae P1976</name>
    <dbReference type="NCBI Taxonomy" id="1317066"/>
    <lineage>
        <taxon>Eukaryota</taxon>
        <taxon>Sar</taxon>
        <taxon>Stramenopiles</taxon>
        <taxon>Oomycota</taxon>
        <taxon>Peronosporomycetes</taxon>
        <taxon>Peronosporales</taxon>
        <taxon>Peronosporaceae</taxon>
        <taxon>Phytophthora</taxon>
    </lineage>
</organism>
<comment type="caution">
    <text evidence="1">The sequence shown here is derived from an EMBL/GenBank/DDBJ whole genome shotgun (WGS) entry which is preliminary data.</text>
</comment>
<reference evidence="1 2" key="1">
    <citation type="submission" date="2013-11" db="EMBL/GenBank/DDBJ databases">
        <title>The Genome Sequence of Phytophthora parasitica P1976.</title>
        <authorList>
            <consortium name="The Broad Institute Genomics Platform"/>
            <person name="Russ C."/>
            <person name="Tyler B."/>
            <person name="Panabieres F."/>
            <person name="Shan W."/>
            <person name="Tripathy S."/>
            <person name="Grunwald N."/>
            <person name="Machado M."/>
            <person name="Johnson C.S."/>
            <person name="Walker B."/>
            <person name="Young S."/>
            <person name="Zeng Q."/>
            <person name="Gargeya S."/>
            <person name="Fitzgerald M."/>
            <person name="Haas B."/>
            <person name="Abouelleil A."/>
            <person name="Allen A.W."/>
            <person name="Alvarado L."/>
            <person name="Arachchi H.M."/>
            <person name="Berlin A.M."/>
            <person name="Chapman S.B."/>
            <person name="Gainer-Dewar J."/>
            <person name="Goldberg J."/>
            <person name="Griggs A."/>
            <person name="Gujja S."/>
            <person name="Hansen M."/>
            <person name="Howarth C."/>
            <person name="Imamovic A."/>
            <person name="Ireland A."/>
            <person name="Larimer J."/>
            <person name="McCowan C."/>
            <person name="Murphy C."/>
            <person name="Pearson M."/>
            <person name="Poon T.W."/>
            <person name="Priest M."/>
            <person name="Roberts A."/>
            <person name="Saif S."/>
            <person name="Shea T."/>
            <person name="Sisk P."/>
            <person name="Sykes S."/>
            <person name="Wortman J."/>
            <person name="Nusbaum C."/>
            <person name="Birren B."/>
        </authorList>
    </citation>
    <scope>NUCLEOTIDE SEQUENCE [LARGE SCALE GENOMIC DNA]</scope>
    <source>
        <strain evidence="1 2">P1976</strain>
    </source>
</reference>
<accession>A0A080YWM3</accession>
<protein>
    <submittedName>
        <fullName evidence="1">Uncharacterized protein</fullName>
    </submittedName>
</protein>